<dbReference type="InterPro" id="IPR046373">
    <property type="entry name" value="Acyl-CoA_Oxase/DH_mid-dom_sf"/>
</dbReference>
<keyword evidence="4 6" id="KW-0274">FAD</keyword>
<comment type="cofactor">
    <cofactor evidence="1 6">
        <name>FAD</name>
        <dbReference type="ChEBI" id="CHEBI:57692"/>
    </cofactor>
</comment>
<evidence type="ECO:0000259" key="7">
    <source>
        <dbReference type="Pfam" id="PF00441"/>
    </source>
</evidence>
<dbReference type="Gene3D" id="1.20.140.10">
    <property type="entry name" value="Butyryl-CoA Dehydrogenase, subunit A, domain 3"/>
    <property type="match status" value="1"/>
</dbReference>
<dbReference type="InterPro" id="IPR009075">
    <property type="entry name" value="AcylCo_DH/oxidase_C"/>
</dbReference>
<dbReference type="FunFam" id="2.40.110.10:FF:000002">
    <property type="entry name" value="Acyl-CoA dehydrogenase fadE12"/>
    <property type="match status" value="1"/>
</dbReference>
<dbReference type="GO" id="GO:0003995">
    <property type="term" value="F:acyl-CoA dehydrogenase activity"/>
    <property type="evidence" value="ECO:0007669"/>
    <property type="project" value="TreeGrafter"/>
</dbReference>
<dbReference type="Gene3D" id="2.40.110.10">
    <property type="entry name" value="Butyryl-CoA Dehydrogenase, subunit A, domain 2"/>
    <property type="match status" value="1"/>
</dbReference>
<evidence type="ECO:0000259" key="8">
    <source>
        <dbReference type="Pfam" id="PF02770"/>
    </source>
</evidence>
<dbReference type="GO" id="GO:0050660">
    <property type="term" value="F:flavin adenine dinucleotide binding"/>
    <property type="evidence" value="ECO:0007669"/>
    <property type="project" value="InterPro"/>
</dbReference>
<feature type="domain" description="Acyl-CoA dehydrogenase/oxidase N-terminal" evidence="9">
    <location>
        <begin position="18"/>
        <end position="129"/>
    </location>
</feature>
<dbReference type="InterPro" id="IPR013786">
    <property type="entry name" value="AcylCoA_DH/ox_N"/>
</dbReference>
<accession>A0A401H941</accession>
<evidence type="ECO:0000256" key="3">
    <source>
        <dbReference type="ARBA" id="ARBA00022630"/>
    </source>
</evidence>
<dbReference type="SUPFAM" id="SSF47203">
    <property type="entry name" value="Acyl-CoA dehydrogenase C-terminal domain-like"/>
    <property type="match status" value="1"/>
</dbReference>
<keyword evidence="3 6" id="KW-0285">Flavoprotein</keyword>
<dbReference type="EMBL" id="BDMD01000029">
    <property type="protein sequence ID" value="GBF08849.1"/>
    <property type="molecule type" value="Genomic_DNA"/>
</dbReference>
<feature type="domain" description="Acyl-CoA dehydrogenase/oxidase C-terminal" evidence="7">
    <location>
        <begin position="239"/>
        <end position="387"/>
    </location>
</feature>
<reference evidence="10 11" key="1">
    <citation type="submission" date="2017-02" db="EMBL/GenBank/DDBJ databases">
        <title>isolation and characterization of a novel temperate virus Aeropyrum globular virus 1 infecting hyperthermophilic archaeon Aeropyrum.</title>
        <authorList>
            <person name="Yumiya M."/>
            <person name="Yoshida T."/>
            <person name="Sako Y."/>
        </authorList>
    </citation>
    <scope>NUCLEOTIDE SEQUENCE [LARGE SCALE GENOMIC DNA]</scope>
    <source>
        <strain evidence="10 11">YK1-12-2013</strain>
    </source>
</reference>
<dbReference type="InterPro" id="IPR006091">
    <property type="entry name" value="Acyl-CoA_Oxase/DH_mid-dom"/>
</dbReference>
<dbReference type="InterPro" id="IPR036250">
    <property type="entry name" value="AcylCo_DH-like_C"/>
</dbReference>
<evidence type="ECO:0000256" key="1">
    <source>
        <dbReference type="ARBA" id="ARBA00001974"/>
    </source>
</evidence>
<gene>
    <name evidence="10" type="ORF">apy_05740</name>
</gene>
<dbReference type="InterPro" id="IPR009100">
    <property type="entry name" value="AcylCoA_DH/oxidase_NM_dom_sf"/>
</dbReference>
<evidence type="ECO:0000256" key="4">
    <source>
        <dbReference type="ARBA" id="ARBA00022827"/>
    </source>
</evidence>
<dbReference type="Pfam" id="PF00441">
    <property type="entry name" value="Acyl-CoA_dh_1"/>
    <property type="match status" value="1"/>
</dbReference>
<evidence type="ECO:0000256" key="5">
    <source>
        <dbReference type="ARBA" id="ARBA00023002"/>
    </source>
</evidence>
<evidence type="ECO:0000256" key="2">
    <source>
        <dbReference type="ARBA" id="ARBA00009347"/>
    </source>
</evidence>
<dbReference type="PANTHER" id="PTHR43884">
    <property type="entry name" value="ACYL-COA DEHYDROGENASE"/>
    <property type="match status" value="1"/>
</dbReference>
<evidence type="ECO:0000259" key="9">
    <source>
        <dbReference type="Pfam" id="PF02771"/>
    </source>
</evidence>
<dbReference type="AlphaFoldDB" id="A0A401H941"/>
<dbReference type="Proteomes" id="UP000291213">
    <property type="component" value="Unassembled WGS sequence"/>
</dbReference>
<sequence length="394" mass="42606">MSLLENLVLDVDPPFVGEEHRLLRKSVREFVEKTVRPRAREIDVGNEYPRDLLPVLAGQGLLGMGVPEEYGGSGLDSLSKAIVLEELARASGSVALIAAIQGGLAVAPILLAGTEEQKRRYLPRLAGGELVGAFALTEPCCGSDAAGLEMRAEKSGDGYVLNGRKLYITQGVQADVLITFARTGGREERHRGITAFIVEDDGCIEATPLETMGFRGTGTAELRYEDCHVPPEGVLGREGEGFGIAMQALDDARIGAAAIGLGLARAALEEAYQWSLSRMAFDRPIHEFQAVRFQIVDMAVKIQSMKTLAYTAARLRDLGDPRYVWMASAAKLHASITANEIAAAAVRILGGLGYVKESTAERVYRDAKLLEIGEGTNEIQRWIMGKMLYGELSI</sequence>
<dbReference type="SUPFAM" id="SSF56645">
    <property type="entry name" value="Acyl-CoA dehydrogenase NM domain-like"/>
    <property type="match status" value="1"/>
</dbReference>
<dbReference type="FunFam" id="1.20.140.10:FF:000004">
    <property type="entry name" value="Acyl-CoA dehydrogenase FadE25"/>
    <property type="match status" value="1"/>
</dbReference>
<organism evidence="10 11">
    <name type="scientific">Aeropyrum pernix</name>
    <dbReference type="NCBI Taxonomy" id="56636"/>
    <lineage>
        <taxon>Archaea</taxon>
        <taxon>Thermoproteota</taxon>
        <taxon>Thermoprotei</taxon>
        <taxon>Desulfurococcales</taxon>
        <taxon>Desulfurococcaceae</taxon>
        <taxon>Aeropyrum</taxon>
    </lineage>
</organism>
<dbReference type="Pfam" id="PF02770">
    <property type="entry name" value="Acyl-CoA_dh_M"/>
    <property type="match status" value="1"/>
</dbReference>
<dbReference type="Pfam" id="PF02771">
    <property type="entry name" value="Acyl-CoA_dh_N"/>
    <property type="match status" value="1"/>
</dbReference>
<keyword evidence="5 6" id="KW-0560">Oxidoreductase</keyword>
<dbReference type="OrthoDB" id="275197at2157"/>
<dbReference type="Gene3D" id="1.10.540.10">
    <property type="entry name" value="Acyl-CoA dehydrogenase/oxidase, N-terminal domain"/>
    <property type="match status" value="1"/>
</dbReference>
<dbReference type="RefSeq" id="WP_131159883.1">
    <property type="nucleotide sequence ID" value="NZ_BDMD01000029.1"/>
</dbReference>
<evidence type="ECO:0000313" key="11">
    <source>
        <dbReference type="Proteomes" id="UP000291213"/>
    </source>
</evidence>
<dbReference type="PIRSF" id="PIRSF016578">
    <property type="entry name" value="HsaA"/>
    <property type="match status" value="1"/>
</dbReference>
<proteinExistence type="inferred from homology"/>
<evidence type="ECO:0000313" key="10">
    <source>
        <dbReference type="EMBL" id="GBF08849.1"/>
    </source>
</evidence>
<comment type="similarity">
    <text evidence="2 6">Belongs to the acyl-CoA dehydrogenase family.</text>
</comment>
<name>A0A401H941_AERPX</name>
<dbReference type="PANTHER" id="PTHR43884:SF12">
    <property type="entry name" value="ISOVALERYL-COA DEHYDROGENASE, MITOCHONDRIAL-RELATED"/>
    <property type="match status" value="1"/>
</dbReference>
<comment type="caution">
    <text evidence="10">The sequence shown here is derived from an EMBL/GenBank/DDBJ whole genome shotgun (WGS) entry which is preliminary data.</text>
</comment>
<feature type="domain" description="Acyl-CoA oxidase/dehydrogenase middle" evidence="8">
    <location>
        <begin position="133"/>
        <end position="227"/>
    </location>
</feature>
<protein>
    <submittedName>
        <fullName evidence="10">Acyl-CoA dehydrogenase</fullName>
    </submittedName>
</protein>
<dbReference type="FunFam" id="1.10.540.10:FF:000002">
    <property type="entry name" value="Acyl-CoA dehydrogenase FadE19"/>
    <property type="match status" value="1"/>
</dbReference>
<dbReference type="InterPro" id="IPR037069">
    <property type="entry name" value="AcylCoA_DH/ox_N_sf"/>
</dbReference>
<evidence type="ECO:0000256" key="6">
    <source>
        <dbReference type="RuleBase" id="RU362125"/>
    </source>
</evidence>